<gene>
    <name evidence="2" type="ORF">RN50_00935</name>
</gene>
<dbReference type="PATRIC" id="fig|104336.4.peg.959"/>
<evidence type="ECO:0000256" key="1">
    <source>
        <dbReference type="SAM" id="MobiDB-lite"/>
    </source>
</evidence>
<protein>
    <submittedName>
        <fullName evidence="2">Uncharacterized protein</fullName>
    </submittedName>
</protein>
<feature type="compositionally biased region" description="Pro residues" evidence="1">
    <location>
        <begin position="33"/>
        <end position="45"/>
    </location>
</feature>
<dbReference type="Proteomes" id="UP000033572">
    <property type="component" value="Unassembled WGS sequence"/>
</dbReference>
<name>A0A0F0KUN4_9MICO</name>
<keyword evidence="3" id="KW-1185">Reference proteome</keyword>
<accession>A0A0F0KUN4</accession>
<reference evidence="2 3" key="1">
    <citation type="submission" date="2015-02" db="EMBL/GenBank/DDBJ databases">
        <title>Draft genome sequences of ten Microbacterium spp. with emphasis on heavy metal contaminated environments.</title>
        <authorList>
            <person name="Corretto E."/>
        </authorList>
    </citation>
    <scope>NUCLEOTIDE SEQUENCE [LARGE SCALE GENOMIC DNA]</scope>
    <source>
        <strain evidence="2 3">DSM 12966</strain>
    </source>
</reference>
<evidence type="ECO:0000313" key="3">
    <source>
        <dbReference type="Proteomes" id="UP000033572"/>
    </source>
</evidence>
<evidence type="ECO:0000313" key="2">
    <source>
        <dbReference type="EMBL" id="KJL24174.1"/>
    </source>
</evidence>
<dbReference type="AlphaFoldDB" id="A0A0F0KUN4"/>
<comment type="caution">
    <text evidence="2">The sequence shown here is derived from an EMBL/GenBank/DDBJ whole genome shotgun (WGS) entry which is preliminary data.</text>
</comment>
<dbReference type="EMBL" id="JYIU01000034">
    <property type="protein sequence ID" value="KJL24174.1"/>
    <property type="molecule type" value="Genomic_DNA"/>
</dbReference>
<proteinExistence type="predicted"/>
<organism evidence="2 3">
    <name type="scientific">Microbacterium foliorum</name>
    <dbReference type="NCBI Taxonomy" id="104336"/>
    <lineage>
        <taxon>Bacteria</taxon>
        <taxon>Bacillati</taxon>
        <taxon>Actinomycetota</taxon>
        <taxon>Actinomycetes</taxon>
        <taxon>Micrococcales</taxon>
        <taxon>Microbacteriaceae</taxon>
        <taxon>Microbacterium</taxon>
    </lineage>
</organism>
<feature type="region of interest" description="Disordered" evidence="1">
    <location>
        <begin position="30"/>
        <end position="51"/>
    </location>
</feature>
<sequence length="160" mass="17270">MFGSIGAVLIVGIIAVAMLLGALTATRTDPSTAPLPPSISEPPRSPDTDAGAGAEIADILDAKMDEYKRLRDSGALWQSIPDNDFNRTAVAAFLFFLTDMKVATIWGVDAAQAQEYEERMTMLEERLLAQQPLGDDIKITLEDQVFTYDGETGEGGFTPK</sequence>